<dbReference type="Proteomes" id="UP001630127">
    <property type="component" value="Unassembled WGS sequence"/>
</dbReference>
<name>A0ABD2YN25_9GENT</name>
<dbReference type="CDD" id="cd22157">
    <property type="entry name" value="F-box_AtFBW1-like"/>
    <property type="match status" value="1"/>
</dbReference>
<keyword evidence="3" id="KW-1185">Reference proteome</keyword>
<evidence type="ECO:0000313" key="3">
    <source>
        <dbReference type="Proteomes" id="UP001630127"/>
    </source>
</evidence>
<dbReference type="InterPro" id="IPR017451">
    <property type="entry name" value="F-box-assoc_interact_dom"/>
</dbReference>
<dbReference type="NCBIfam" id="TIGR01640">
    <property type="entry name" value="F_box_assoc_1"/>
    <property type="match status" value="1"/>
</dbReference>
<dbReference type="SMART" id="SM00256">
    <property type="entry name" value="FBOX"/>
    <property type="match status" value="1"/>
</dbReference>
<proteinExistence type="predicted"/>
<feature type="domain" description="F-box" evidence="1">
    <location>
        <begin position="2"/>
        <end position="49"/>
    </location>
</feature>
<dbReference type="PROSITE" id="PS50181">
    <property type="entry name" value="FBOX"/>
    <property type="match status" value="1"/>
</dbReference>
<accession>A0ABD2YN25</accession>
<dbReference type="Gene3D" id="1.20.1280.50">
    <property type="match status" value="1"/>
</dbReference>
<dbReference type="SUPFAM" id="SSF81383">
    <property type="entry name" value="F-box domain"/>
    <property type="match status" value="1"/>
</dbReference>
<organism evidence="2 3">
    <name type="scientific">Cinchona calisaya</name>
    <dbReference type="NCBI Taxonomy" id="153742"/>
    <lineage>
        <taxon>Eukaryota</taxon>
        <taxon>Viridiplantae</taxon>
        <taxon>Streptophyta</taxon>
        <taxon>Embryophyta</taxon>
        <taxon>Tracheophyta</taxon>
        <taxon>Spermatophyta</taxon>
        <taxon>Magnoliopsida</taxon>
        <taxon>eudicotyledons</taxon>
        <taxon>Gunneridae</taxon>
        <taxon>Pentapetalae</taxon>
        <taxon>asterids</taxon>
        <taxon>lamiids</taxon>
        <taxon>Gentianales</taxon>
        <taxon>Rubiaceae</taxon>
        <taxon>Cinchonoideae</taxon>
        <taxon>Cinchoneae</taxon>
        <taxon>Cinchona</taxon>
    </lineage>
</organism>
<dbReference type="AlphaFoldDB" id="A0ABD2YN25"/>
<dbReference type="Pfam" id="PF00646">
    <property type="entry name" value="F-box"/>
    <property type="match status" value="1"/>
</dbReference>
<evidence type="ECO:0000259" key="1">
    <source>
        <dbReference type="PROSITE" id="PS50181"/>
    </source>
</evidence>
<dbReference type="EMBL" id="JBJUIK010000013">
    <property type="protein sequence ID" value="KAL3507540.1"/>
    <property type="molecule type" value="Genomic_DNA"/>
</dbReference>
<evidence type="ECO:0000313" key="2">
    <source>
        <dbReference type="EMBL" id="KAL3507540.1"/>
    </source>
</evidence>
<sequence>MRESNIHIPEEIILLILARLPVKTLLRFKSVCKSWQSLISDPKFNFQTKGVEHTIFCCTKGTPRPRGHGDPSVFEDKGQYFYSLDRDDHSIQELPHPLVSRFDSNRIDFIVAYGLCFDESSDDYKAVIVYRSSWRPVLVASLKRGKSWTDINFPYYVALEGNMSNSIGVLANGHLHWIGKEGEDGVVDLIVYFDERTNKFNELPTPDPILSGRKFIYGLGITNGSLFVCADGKSENDLELLIMREYGVKESWTSLYNISGGIQFIIKSIMPVFVKSDEEFLVTKIGSLLACNVKNKSSKGISLQPQQQIRSGPLGYVASLSSVY</sequence>
<dbReference type="PANTHER" id="PTHR31672:SF13">
    <property type="entry name" value="F-BOX PROTEIN CPR30-LIKE"/>
    <property type="match status" value="1"/>
</dbReference>
<gene>
    <name evidence="2" type="ORF">ACH5RR_032922</name>
</gene>
<dbReference type="PANTHER" id="PTHR31672">
    <property type="entry name" value="BNACNNG10540D PROTEIN"/>
    <property type="match status" value="1"/>
</dbReference>
<dbReference type="InterPro" id="IPR036047">
    <property type="entry name" value="F-box-like_dom_sf"/>
</dbReference>
<protein>
    <recommendedName>
        <fullName evidence="1">F-box domain-containing protein</fullName>
    </recommendedName>
</protein>
<dbReference type="InterPro" id="IPR001810">
    <property type="entry name" value="F-box_dom"/>
</dbReference>
<dbReference type="InterPro" id="IPR050796">
    <property type="entry name" value="SCF_F-box_component"/>
</dbReference>
<reference evidence="2 3" key="1">
    <citation type="submission" date="2024-11" db="EMBL/GenBank/DDBJ databases">
        <title>A near-complete genome assembly of Cinchona calisaya.</title>
        <authorList>
            <person name="Lian D.C."/>
            <person name="Zhao X.W."/>
            <person name="Wei L."/>
        </authorList>
    </citation>
    <scope>NUCLEOTIDE SEQUENCE [LARGE SCALE GENOMIC DNA]</scope>
    <source>
        <tissue evidence="2">Nenye</tissue>
    </source>
</reference>
<comment type="caution">
    <text evidence="2">The sequence shown here is derived from an EMBL/GenBank/DDBJ whole genome shotgun (WGS) entry which is preliminary data.</text>
</comment>